<evidence type="ECO:0000259" key="1">
    <source>
        <dbReference type="Pfam" id="PF20335"/>
    </source>
</evidence>
<evidence type="ECO:0000313" key="2">
    <source>
        <dbReference type="EMBL" id="TYA10781.1"/>
    </source>
</evidence>
<evidence type="ECO:0000313" key="3">
    <source>
        <dbReference type="Proteomes" id="UP000325218"/>
    </source>
</evidence>
<keyword evidence="3" id="KW-1185">Reference proteome</keyword>
<reference evidence="2 3" key="1">
    <citation type="submission" date="2019-08" db="EMBL/GenBank/DDBJ databases">
        <title>Genome sequencing of Paenibacillus faecis DSM 23593(T).</title>
        <authorList>
            <person name="Kook J.-K."/>
            <person name="Park S.-N."/>
            <person name="Lim Y.K."/>
        </authorList>
    </citation>
    <scope>NUCLEOTIDE SEQUENCE [LARGE SCALE GENOMIC DNA]</scope>
    <source>
        <strain evidence="2 3">DSM 23593</strain>
    </source>
</reference>
<accession>A0A5D0CLQ1</accession>
<gene>
    <name evidence="2" type="ORF">FRY98_23675</name>
</gene>
<proteinExistence type="predicted"/>
<dbReference type="Pfam" id="PF20335">
    <property type="entry name" value="DUF6630"/>
    <property type="match status" value="1"/>
</dbReference>
<comment type="caution">
    <text evidence="2">The sequence shown here is derived from an EMBL/GenBank/DDBJ whole genome shotgun (WGS) entry which is preliminary data.</text>
</comment>
<dbReference type="RefSeq" id="WP_148456771.1">
    <property type="nucleotide sequence ID" value="NZ_VSDO01000005.1"/>
</dbReference>
<dbReference type="OrthoDB" id="2602259at2"/>
<dbReference type="Proteomes" id="UP000325218">
    <property type="component" value="Unassembled WGS sequence"/>
</dbReference>
<dbReference type="InterPro" id="IPR046582">
    <property type="entry name" value="DUF6630"/>
</dbReference>
<protein>
    <recommendedName>
        <fullName evidence="1">DUF6630 domain-containing protein</fullName>
    </recommendedName>
</protein>
<dbReference type="AlphaFoldDB" id="A0A5D0CLQ1"/>
<feature type="domain" description="DUF6630" evidence="1">
    <location>
        <begin position="27"/>
        <end position="129"/>
    </location>
</feature>
<sequence>MSLQAIIPLIFEGNQELLSNPDILYDYTDLVDYGFQTKQFLYLDHRGEEDQEIVNFILDYEFAHHLDLASEEELEELGKFEYEYVPEKIKEVNKLISPKGYGLFSYPTGGDFCALFIAKLEHKPKLLEVEIEDDEWLPLEARYIQYYE</sequence>
<name>A0A5D0CLQ1_9BACL</name>
<dbReference type="EMBL" id="VSDO01000005">
    <property type="protein sequence ID" value="TYA10781.1"/>
    <property type="molecule type" value="Genomic_DNA"/>
</dbReference>
<organism evidence="2 3">
    <name type="scientific">Paenibacillus faecis</name>
    <dbReference type="NCBI Taxonomy" id="862114"/>
    <lineage>
        <taxon>Bacteria</taxon>
        <taxon>Bacillati</taxon>
        <taxon>Bacillota</taxon>
        <taxon>Bacilli</taxon>
        <taxon>Bacillales</taxon>
        <taxon>Paenibacillaceae</taxon>
        <taxon>Paenibacillus</taxon>
    </lineage>
</organism>